<dbReference type="OMA" id="CGAHEDQ"/>
<dbReference type="InParanoid" id="K4AIA8"/>
<accession>K4AIA8</accession>
<dbReference type="eggNOG" id="KOG1075">
    <property type="taxonomic scope" value="Eukaryota"/>
</dbReference>
<keyword evidence="3" id="KW-1185">Reference proteome</keyword>
<evidence type="ECO:0000313" key="2">
    <source>
        <dbReference type="EnsemblPlants" id="KQK87026"/>
    </source>
</evidence>
<feature type="domain" description="Reverse transcriptase zinc-binding" evidence="1">
    <location>
        <begin position="4"/>
        <end position="88"/>
    </location>
</feature>
<dbReference type="Gramene" id="KQK87026">
    <property type="protein sequence ID" value="KQK87026"/>
    <property type="gene ID" value="SETIT_038618mg"/>
</dbReference>
<sequence>MLLFSSAGFYRWTAASQPADPFAAHIWANVAIPCCKQHFLWLVHRHRLPSAALLRHRNIIDSPSCTFCGAHEDQDHLLLRCNRARRIWRLLGWPSVPYLSSFRELWTLPELPDGTVPSARSAILTAILWHIWKGRNELVSNGVHVPPRTTFTAIATDLELWKHRTKDESARTSLVLWSLHFRNIVI</sequence>
<protein>
    <recommendedName>
        <fullName evidence="1">Reverse transcriptase zinc-binding domain-containing protein</fullName>
    </recommendedName>
</protein>
<dbReference type="HOGENOM" id="CLU_113048_0_0_1"/>
<reference evidence="3" key="1">
    <citation type="journal article" date="2012" name="Nat. Biotechnol.">
        <title>Reference genome sequence of the model plant Setaria.</title>
        <authorList>
            <person name="Bennetzen J.L."/>
            <person name="Schmutz J."/>
            <person name="Wang H."/>
            <person name="Percifield R."/>
            <person name="Hawkins J."/>
            <person name="Pontaroli A.C."/>
            <person name="Estep M."/>
            <person name="Feng L."/>
            <person name="Vaughn J.N."/>
            <person name="Grimwood J."/>
            <person name="Jenkins J."/>
            <person name="Barry K."/>
            <person name="Lindquist E."/>
            <person name="Hellsten U."/>
            <person name="Deshpande S."/>
            <person name="Wang X."/>
            <person name="Wu X."/>
            <person name="Mitros T."/>
            <person name="Triplett J."/>
            <person name="Yang X."/>
            <person name="Ye C.Y."/>
            <person name="Mauro-Herrera M."/>
            <person name="Wang L."/>
            <person name="Li P."/>
            <person name="Sharma M."/>
            <person name="Sharma R."/>
            <person name="Ronald P.C."/>
            <person name="Panaud O."/>
            <person name="Kellogg E.A."/>
            <person name="Brutnell T.P."/>
            <person name="Doust A.N."/>
            <person name="Tuskan G.A."/>
            <person name="Rokhsar D."/>
            <person name="Devos K.M."/>
        </authorList>
    </citation>
    <scope>NUCLEOTIDE SEQUENCE [LARGE SCALE GENOMIC DNA]</scope>
    <source>
        <strain evidence="3">cv. Yugu1</strain>
    </source>
</reference>
<dbReference type="EnsemblPlants" id="KQK87026">
    <property type="protein sequence ID" value="KQK87026"/>
    <property type="gene ID" value="SETIT_038618mg"/>
</dbReference>
<organism evidence="2 3">
    <name type="scientific">Setaria italica</name>
    <name type="common">Foxtail millet</name>
    <name type="synonym">Panicum italicum</name>
    <dbReference type="NCBI Taxonomy" id="4555"/>
    <lineage>
        <taxon>Eukaryota</taxon>
        <taxon>Viridiplantae</taxon>
        <taxon>Streptophyta</taxon>
        <taxon>Embryophyta</taxon>
        <taxon>Tracheophyta</taxon>
        <taxon>Spermatophyta</taxon>
        <taxon>Magnoliopsida</taxon>
        <taxon>Liliopsida</taxon>
        <taxon>Poales</taxon>
        <taxon>Poaceae</taxon>
        <taxon>PACMAD clade</taxon>
        <taxon>Panicoideae</taxon>
        <taxon>Panicodae</taxon>
        <taxon>Paniceae</taxon>
        <taxon>Cenchrinae</taxon>
        <taxon>Setaria</taxon>
    </lineage>
</organism>
<proteinExistence type="predicted"/>
<dbReference type="AlphaFoldDB" id="K4AIA8"/>
<dbReference type="EMBL" id="AGNK02005363">
    <property type="status" value="NOT_ANNOTATED_CDS"/>
    <property type="molecule type" value="Genomic_DNA"/>
</dbReference>
<evidence type="ECO:0000313" key="3">
    <source>
        <dbReference type="Proteomes" id="UP000004995"/>
    </source>
</evidence>
<dbReference type="Pfam" id="PF13966">
    <property type="entry name" value="zf-RVT"/>
    <property type="match status" value="1"/>
</dbReference>
<dbReference type="InterPro" id="IPR026960">
    <property type="entry name" value="RVT-Znf"/>
</dbReference>
<name>K4AIA8_SETIT</name>
<dbReference type="Proteomes" id="UP000004995">
    <property type="component" value="Unassembled WGS sequence"/>
</dbReference>
<reference evidence="2" key="2">
    <citation type="submission" date="2018-08" db="UniProtKB">
        <authorList>
            <consortium name="EnsemblPlants"/>
        </authorList>
    </citation>
    <scope>IDENTIFICATION</scope>
    <source>
        <strain evidence="2">Yugu1</strain>
    </source>
</reference>
<evidence type="ECO:0000259" key="1">
    <source>
        <dbReference type="Pfam" id="PF13966"/>
    </source>
</evidence>